<accession>A0A194X6K2</accession>
<proteinExistence type="predicted"/>
<organism evidence="3 4">
    <name type="scientific">Mollisia scopiformis</name>
    <name type="common">Conifer needle endophyte fungus</name>
    <name type="synonym">Phialocephala scopiformis</name>
    <dbReference type="NCBI Taxonomy" id="149040"/>
    <lineage>
        <taxon>Eukaryota</taxon>
        <taxon>Fungi</taxon>
        <taxon>Dikarya</taxon>
        <taxon>Ascomycota</taxon>
        <taxon>Pezizomycotina</taxon>
        <taxon>Leotiomycetes</taxon>
        <taxon>Helotiales</taxon>
        <taxon>Mollisiaceae</taxon>
        <taxon>Mollisia</taxon>
    </lineage>
</organism>
<reference evidence="3 4" key="1">
    <citation type="submission" date="2015-10" db="EMBL/GenBank/DDBJ databases">
        <title>Full genome of DAOMC 229536 Phialocephala scopiformis, a fungal endophyte of spruce producing the potent anti-insectan compound rugulosin.</title>
        <authorList>
            <consortium name="DOE Joint Genome Institute"/>
            <person name="Walker A.K."/>
            <person name="Frasz S.L."/>
            <person name="Seifert K.A."/>
            <person name="Miller J.D."/>
            <person name="Mondo S.J."/>
            <person name="Labutti K."/>
            <person name="Lipzen A."/>
            <person name="Dockter R."/>
            <person name="Kennedy M."/>
            <person name="Grigoriev I.V."/>
            <person name="Spatafora J.W."/>
        </authorList>
    </citation>
    <scope>NUCLEOTIDE SEQUENCE [LARGE SCALE GENOMIC DNA]</scope>
    <source>
        <strain evidence="3 4">CBS 120377</strain>
    </source>
</reference>
<dbReference type="SUPFAM" id="SSF54695">
    <property type="entry name" value="POZ domain"/>
    <property type="match status" value="1"/>
</dbReference>
<evidence type="ECO:0000313" key="4">
    <source>
        <dbReference type="Proteomes" id="UP000070700"/>
    </source>
</evidence>
<evidence type="ECO:0000256" key="1">
    <source>
        <dbReference type="SAM" id="MobiDB-lite"/>
    </source>
</evidence>
<dbReference type="Pfam" id="PF00651">
    <property type="entry name" value="BTB"/>
    <property type="match status" value="1"/>
</dbReference>
<sequence>MAPEKQIFDPDGDLTFILPSSSSTTTPDTTSSTTRGSSRKHKAPTKEEHVHMQVSSKHMMLASPVFKAMLTNSFQEGNALREAGKVDIPLPDDDPVVFTIILDIIHNRGRRVPKVVPLKLLALLSAVVDKYQIQEPVAVFSDSWIKEATEEMSAKRPDELMMWLSIAWVFRHDEKFEEVTGILLRNSTPAFFKNLDEGIPIPHTVLDAIQCRRVETLQAIYKVLEYFINLLEKSSPKSVCASARGQVFERDCDAMLLGCLLKACTEASIWPAPEPPYEGHSIRSLQMHMEPLKLRSLCDYINVQGPDLTPATSGYGHYAASAIRLRVKGVVQNLKDFTLEDFLP</sequence>
<evidence type="ECO:0000259" key="2">
    <source>
        <dbReference type="Pfam" id="PF00651"/>
    </source>
</evidence>
<keyword evidence="4" id="KW-1185">Reference proteome</keyword>
<dbReference type="InterPro" id="IPR011333">
    <property type="entry name" value="SKP1/BTB/POZ_sf"/>
</dbReference>
<feature type="domain" description="BTB" evidence="2">
    <location>
        <begin position="52"/>
        <end position="140"/>
    </location>
</feature>
<dbReference type="Proteomes" id="UP000070700">
    <property type="component" value="Unassembled WGS sequence"/>
</dbReference>
<dbReference type="InterPro" id="IPR000210">
    <property type="entry name" value="BTB/POZ_dom"/>
</dbReference>
<dbReference type="RefSeq" id="XP_018070171.1">
    <property type="nucleotide sequence ID" value="XM_018222647.1"/>
</dbReference>
<dbReference type="GeneID" id="28832373"/>
<dbReference type="AlphaFoldDB" id="A0A194X6K2"/>
<dbReference type="Gene3D" id="3.30.710.10">
    <property type="entry name" value="Potassium Channel Kv1.1, Chain A"/>
    <property type="match status" value="1"/>
</dbReference>
<protein>
    <recommendedName>
        <fullName evidence="2">BTB domain-containing protein</fullName>
    </recommendedName>
</protein>
<feature type="compositionally biased region" description="Low complexity" evidence="1">
    <location>
        <begin position="20"/>
        <end position="36"/>
    </location>
</feature>
<dbReference type="InParanoid" id="A0A194X6K2"/>
<dbReference type="EMBL" id="KQ947417">
    <property type="protein sequence ID" value="KUJ15816.1"/>
    <property type="molecule type" value="Genomic_DNA"/>
</dbReference>
<feature type="region of interest" description="Disordered" evidence="1">
    <location>
        <begin position="1"/>
        <end position="47"/>
    </location>
</feature>
<gene>
    <name evidence="3" type="ORF">LY89DRAFT_783085</name>
</gene>
<dbReference type="KEGG" id="psco:LY89DRAFT_783085"/>
<name>A0A194X6K2_MOLSC</name>
<evidence type="ECO:0000313" key="3">
    <source>
        <dbReference type="EMBL" id="KUJ15816.1"/>
    </source>
</evidence>
<dbReference type="OrthoDB" id="5326346at2759"/>